<dbReference type="PANTHER" id="PTHR30514:SF10">
    <property type="entry name" value="MURR_RPIR FAMILY TRANSCRIPTIONAL REGULATOR"/>
    <property type="match status" value="1"/>
</dbReference>
<dbReference type="Gene3D" id="1.10.10.10">
    <property type="entry name" value="Winged helix-like DNA-binding domain superfamily/Winged helix DNA-binding domain"/>
    <property type="match status" value="1"/>
</dbReference>
<dbReference type="Proteomes" id="UP000603474">
    <property type="component" value="Unassembled WGS sequence"/>
</dbReference>
<evidence type="ECO:0000313" key="6">
    <source>
        <dbReference type="Proteomes" id="UP000603474"/>
    </source>
</evidence>
<evidence type="ECO:0000256" key="2">
    <source>
        <dbReference type="ARBA" id="ARBA00023125"/>
    </source>
</evidence>
<keyword evidence="2" id="KW-0238">DNA-binding</keyword>
<dbReference type="InterPro" id="IPR035472">
    <property type="entry name" value="RpiR-like_SIS"/>
</dbReference>
<comment type="caution">
    <text evidence="5">The sequence shown here is derived from an EMBL/GenBank/DDBJ whole genome shotgun (WGS) entry which is preliminary data.</text>
</comment>
<dbReference type="InterPro" id="IPR009057">
    <property type="entry name" value="Homeodomain-like_sf"/>
</dbReference>
<dbReference type="InterPro" id="IPR047640">
    <property type="entry name" value="RpiR-like"/>
</dbReference>
<dbReference type="InterPro" id="IPR046348">
    <property type="entry name" value="SIS_dom_sf"/>
</dbReference>
<dbReference type="InterPro" id="IPR001347">
    <property type="entry name" value="SIS_dom"/>
</dbReference>
<dbReference type="InterPro" id="IPR036388">
    <property type="entry name" value="WH-like_DNA-bd_sf"/>
</dbReference>
<dbReference type="SUPFAM" id="SSF46689">
    <property type="entry name" value="Homeodomain-like"/>
    <property type="match status" value="1"/>
</dbReference>
<dbReference type="Pfam" id="PF01380">
    <property type="entry name" value="SIS"/>
    <property type="match status" value="1"/>
</dbReference>
<keyword evidence="1" id="KW-0805">Transcription regulation</keyword>
<dbReference type="Gene3D" id="3.40.50.10490">
    <property type="entry name" value="Glucose-6-phosphate isomerase like protein, domain 1"/>
    <property type="match status" value="1"/>
</dbReference>
<evidence type="ECO:0000259" key="4">
    <source>
        <dbReference type="PROSITE" id="PS51071"/>
    </source>
</evidence>
<dbReference type="Pfam" id="PF01418">
    <property type="entry name" value="HTH_6"/>
    <property type="match status" value="1"/>
</dbReference>
<reference evidence="5 6" key="1">
    <citation type="submission" date="2020-08" db="EMBL/GenBank/DDBJ databases">
        <authorList>
            <person name="Liu C."/>
            <person name="Sun Q."/>
        </authorList>
    </citation>
    <scope>NUCLEOTIDE SEQUENCE [LARGE SCALE GENOMIC DNA]</scope>
    <source>
        <strain evidence="5 6">NSJ-22</strain>
    </source>
</reference>
<dbReference type="PROSITE" id="PS51071">
    <property type="entry name" value="HTH_RPIR"/>
    <property type="match status" value="1"/>
</dbReference>
<protein>
    <submittedName>
        <fullName evidence="5">MurR/RpiR family transcriptional regulator</fullName>
    </submittedName>
</protein>
<dbReference type="EMBL" id="JACRWG010000009">
    <property type="protein sequence ID" value="MBC6009395.1"/>
    <property type="molecule type" value="Genomic_DNA"/>
</dbReference>
<name>A0ABR7K9K9_9FIRM</name>
<dbReference type="PANTHER" id="PTHR30514">
    <property type="entry name" value="GLUCOKINASE"/>
    <property type="match status" value="1"/>
</dbReference>
<organism evidence="5 6">
    <name type="scientific">Catenibacterium faecis</name>
    <dbReference type="NCBI Taxonomy" id="2764323"/>
    <lineage>
        <taxon>Bacteria</taxon>
        <taxon>Bacillati</taxon>
        <taxon>Bacillota</taxon>
        <taxon>Erysipelotrichia</taxon>
        <taxon>Erysipelotrichales</taxon>
        <taxon>Coprobacillaceae</taxon>
        <taxon>Catenibacterium</taxon>
    </lineage>
</organism>
<evidence type="ECO:0000313" key="5">
    <source>
        <dbReference type="EMBL" id="MBC6009395.1"/>
    </source>
</evidence>
<gene>
    <name evidence="5" type="ORF">H8909_03905</name>
</gene>
<dbReference type="InterPro" id="IPR000281">
    <property type="entry name" value="HTH_RpiR"/>
</dbReference>
<keyword evidence="6" id="KW-1185">Reference proteome</keyword>
<proteinExistence type="predicted"/>
<dbReference type="RefSeq" id="WP_187011917.1">
    <property type="nucleotide sequence ID" value="NZ_JACRWG010000009.1"/>
</dbReference>
<evidence type="ECO:0000256" key="3">
    <source>
        <dbReference type="ARBA" id="ARBA00023163"/>
    </source>
</evidence>
<feature type="domain" description="HTH rpiR-type" evidence="4">
    <location>
        <begin position="1"/>
        <end position="76"/>
    </location>
</feature>
<accession>A0ABR7K9K9</accession>
<dbReference type="SUPFAM" id="SSF53697">
    <property type="entry name" value="SIS domain"/>
    <property type="match status" value="1"/>
</dbReference>
<keyword evidence="3" id="KW-0804">Transcription</keyword>
<evidence type="ECO:0000256" key="1">
    <source>
        <dbReference type="ARBA" id="ARBA00023015"/>
    </source>
</evidence>
<dbReference type="CDD" id="cd05013">
    <property type="entry name" value="SIS_RpiR"/>
    <property type="match status" value="1"/>
</dbReference>
<sequence length="282" mass="32684">MNIYTLLQTKTDFTTSEKMIAKYILENPEKVIHMSAQEISEACFVSVTSIYRLATKCGTSGLSDLKVKLSSSLSEYKKMDEAFDFDYPIKKYQTHHEMIELLKEDYNQTVLETSHLFDLDTLQGIVQLMDSSQQIDIYTSAGHLFFAKNFSFQMLEIGKQVNVPSEEYQSQLLAASSDSSHLAIVITFNGRGILSEKIPSILHKNHVPTVLISSTEYHPEIKYYDYQLFLSSKENHYKKMSSYSTRLSLLFVLDTLYTAYFKRHYEENIEKKTEYYKRMTGE</sequence>